<dbReference type="Proteomes" id="UP000679247">
    <property type="component" value="Chromosome"/>
</dbReference>
<keyword evidence="3" id="KW-1185">Reference proteome</keyword>
<keyword evidence="1" id="KW-0175">Coiled coil</keyword>
<organism evidence="2 3">
    <name type="scientific">Cytobacillus gottheilii</name>
    <dbReference type="NCBI Taxonomy" id="859144"/>
    <lineage>
        <taxon>Bacteria</taxon>
        <taxon>Bacillati</taxon>
        <taxon>Bacillota</taxon>
        <taxon>Bacilli</taxon>
        <taxon>Bacillales</taxon>
        <taxon>Bacillaceae</taxon>
        <taxon>Cytobacillus</taxon>
    </lineage>
</organism>
<reference evidence="2 3" key="1">
    <citation type="submission" date="2021-03" db="EMBL/GenBank/DDBJ databases">
        <title>The first data on the complete genome of the tetrodotoxin-producing bacterium.</title>
        <authorList>
            <person name="Melnikova D.I."/>
            <person name="Nijland R."/>
            <person name="Magarlamov T.Y."/>
        </authorList>
    </citation>
    <scope>NUCLEOTIDE SEQUENCE [LARGE SCALE GENOMIC DNA]</scope>
    <source>
        <strain evidence="2 3">1839</strain>
    </source>
</reference>
<evidence type="ECO:0000313" key="2">
    <source>
        <dbReference type="EMBL" id="QVY59917.1"/>
    </source>
</evidence>
<name>A0ABX8F8T4_9BACI</name>
<feature type="coiled-coil region" evidence="1">
    <location>
        <begin position="21"/>
        <end position="48"/>
    </location>
</feature>
<evidence type="ECO:0000313" key="3">
    <source>
        <dbReference type="Proteomes" id="UP000679247"/>
    </source>
</evidence>
<dbReference type="EMBL" id="CP071709">
    <property type="protein sequence ID" value="QVY59917.1"/>
    <property type="molecule type" value="Genomic_DNA"/>
</dbReference>
<proteinExistence type="predicted"/>
<protein>
    <submittedName>
        <fullName evidence="2">Uncharacterized protein</fullName>
    </submittedName>
</protein>
<dbReference type="RefSeq" id="WP_156495761.1">
    <property type="nucleotide sequence ID" value="NZ_CANKUS010000011.1"/>
</dbReference>
<evidence type="ECO:0000256" key="1">
    <source>
        <dbReference type="SAM" id="Coils"/>
    </source>
</evidence>
<accession>A0ABX8F8T4</accession>
<sequence>MSTQKKSADKYSSKQKDRFQLDELQKKMDAVKMKLEQLEYKINELMSNDIK</sequence>
<gene>
    <name evidence="2" type="ORF">J1899_12730</name>
</gene>